<keyword evidence="7 11" id="KW-1133">Transmembrane helix</keyword>
<comment type="caution">
    <text evidence="12">The sequence shown here is derived from an EMBL/GenBank/DDBJ whole genome shotgun (WGS) entry which is preliminary data.</text>
</comment>
<protein>
    <recommendedName>
        <fullName evidence="14">Receptor activity modifying protein 2</fullName>
    </recommendedName>
</protein>
<dbReference type="Proteomes" id="UP001046870">
    <property type="component" value="Chromosome 19"/>
</dbReference>
<comment type="subcellular location">
    <subcellularLocation>
        <location evidence="1">Cell membrane</location>
        <topology evidence="1">Single-pass type I membrane protein</topology>
    </subcellularLocation>
</comment>
<evidence type="ECO:0008006" key="14">
    <source>
        <dbReference type="Google" id="ProtNLM"/>
    </source>
</evidence>
<dbReference type="AlphaFoldDB" id="A0A9D3T3V1"/>
<dbReference type="EMBL" id="JAFDVH010000019">
    <property type="protein sequence ID" value="KAG7459710.1"/>
    <property type="molecule type" value="Genomic_DNA"/>
</dbReference>
<keyword evidence="9" id="KW-1015">Disulfide bond</keyword>
<evidence type="ECO:0000313" key="12">
    <source>
        <dbReference type="EMBL" id="KAG7459710.1"/>
    </source>
</evidence>
<feature type="transmembrane region" description="Helical" evidence="11">
    <location>
        <begin position="169"/>
        <end position="190"/>
    </location>
</feature>
<name>A0A9D3T3V1_MEGAT</name>
<organism evidence="12 13">
    <name type="scientific">Megalops atlanticus</name>
    <name type="common">Tarpon</name>
    <name type="synonym">Clupea gigantea</name>
    <dbReference type="NCBI Taxonomy" id="7932"/>
    <lineage>
        <taxon>Eukaryota</taxon>
        <taxon>Metazoa</taxon>
        <taxon>Chordata</taxon>
        <taxon>Craniata</taxon>
        <taxon>Vertebrata</taxon>
        <taxon>Euteleostomi</taxon>
        <taxon>Actinopterygii</taxon>
        <taxon>Neopterygii</taxon>
        <taxon>Teleostei</taxon>
        <taxon>Elopiformes</taxon>
        <taxon>Megalopidae</taxon>
        <taxon>Megalops</taxon>
    </lineage>
</organism>
<evidence type="ECO:0000256" key="9">
    <source>
        <dbReference type="ARBA" id="ARBA00023157"/>
    </source>
</evidence>
<accession>A0A9D3T3V1</accession>
<dbReference type="GO" id="GO:0031623">
    <property type="term" value="P:receptor internalization"/>
    <property type="evidence" value="ECO:0007669"/>
    <property type="project" value="TreeGrafter"/>
</dbReference>
<proteinExistence type="inferred from homology"/>
<dbReference type="GO" id="GO:0007186">
    <property type="term" value="P:G protein-coupled receptor signaling pathway"/>
    <property type="evidence" value="ECO:0007669"/>
    <property type="project" value="TreeGrafter"/>
</dbReference>
<dbReference type="GO" id="GO:0072659">
    <property type="term" value="P:protein localization to plasma membrane"/>
    <property type="evidence" value="ECO:0007669"/>
    <property type="project" value="TreeGrafter"/>
</dbReference>
<keyword evidence="5 11" id="KW-0812">Transmembrane</keyword>
<keyword evidence="4" id="KW-1003">Cell membrane</keyword>
<evidence type="ECO:0000256" key="5">
    <source>
        <dbReference type="ARBA" id="ARBA00022692"/>
    </source>
</evidence>
<keyword evidence="8 11" id="KW-0472">Membrane</keyword>
<feature type="transmembrane region" description="Helical" evidence="11">
    <location>
        <begin position="12"/>
        <end position="34"/>
    </location>
</feature>
<evidence type="ECO:0000256" key="4">
    <source>
        <dbReference type="ARBA" id="ARBA00022475"/>
    </source>
</evidence>
<keyword evidence="10" id="KW-0675">Receptor</keyword>
<dbReference type="GO" id="GO:0001525">
    <property type="term" value="P:angiogenesis"/>
    <property type="evidence" value="ECO:0007669"/>
    <property type="project" value="TreeGrafter"/>
</dbReference>
<dbReference type="GO" id="GO:0006816">
    <property type="term" value="P:calcium ion transport"/>
    <property type="evidence" value="ECO:0007669"/>
    <property type="project" value="TreeGrafter"/>
</dbReference>
<dbReference type="GO" id="GO:0008277">
    <property type="term" value="P:regulation of G protein-coupled receptor signaling pathway"/>
    <property type="evidence" value="ECO:0007669"/>
    <property type="project" value="InterPro"/>
</dbReference>
<evidence type="ECO:0000256" key="1">
    <source>
        <dbReference type="ARBA" id="ARBA00004251"/>
    </source>
</evidence>
<dbReference type="GO" id="GO:0009986">
    <property type="term" value="C:cell surface"/>
    <property type="evidence" value="ECO:0007669"/>
    <property type="project" value="TreeGrafter"/>
</dbReference>
<dbReference type="GO" id="GO:0032870">
    <property type="term" value="P:cellular response to hormone stimulus"/>
    <property type="evidence" value="ECO:0007669"/>
    <property type="project" value="TreeGrafter"/>
</dbReference>
<evidence type="ECO:0000256" key="3">
    <source>
        <dbReference type="ARBA" id="ARBA00022448"/>
    </source>
</evidence>
<evidence type="ECO:0000256" key="10">
    <source>
        <dbReference type="ARBA" id="ARBA00023170"/>
    </source>
</evidence>
<evidence type="ECO:0000313" key="13">
    <source>
        <dbReference type="Proteomes" id="UP001046870"/>
    </source>
</evidence>
<dbReference type="GO" id="GO:0005886">
    <property type="term" value="C:plasma membrane"/>
    <property type="evidence" value="ECO:0007669"/>
    <property type="project" value="UniProtKB-SubCell"/>
</dbReference>
<gene>
    <name evidence="12" type="ORF">MATL_G00213480</name>
</gene>
<evidence type="ECO:0000256" key="7">
    <source>
        <dbReference type="ARBA" id="ARBA00022989"/>
    </source>
</evidence>
<dbReference type="GO" id="GO:0006886">
    <property type="term" value="P:intracellular protein transport"/>
    <property type="evidence" value="ECO:0007669"/>
    <property type="project" value="InterPro"/>
</dbReference>
<dbReference type="GO" id="GO:0015026">
    <property type="term" value="F:coreceptor activity"/>
    <property type="evidence" value="ECO:0007669"/>
    <property type="project" value="InterPro"/>
</dbReference>
<evidence type="ECO:0000256" key="2">
    <source>
        <dbReference type="ARBA" id="ARBA00007087"/>
    </source>
</evidence>
<sequence length="195" mass="21759">MKGGSSASSVTSILFWVTCVGLLCVGVGALQATVPGPNATSDALIQHSELGLGRRNRTEGCGKNTTICQVICDLCDEFPSRMDCYTSIHQAQCYYNFQHAMESLKDTHWCTWNYVKSPYNTFTLCSEDMADCLLIPWPNQLVEETFVYIHSMYFRDCPLEVLPDPPPSVIFTLVITPICLIPVMVILVMLKTSSW</sequence>
<dbReference type="InterPro" id="IPR006985">
    <property type="entry name" value="RAMP"/>
</dbReference>
<keyword evidence="3" id="KW-0813">Transport</keyword>
<dbReference type="PANTHER" id="PTHR14076">
    <property type="entry name" value="RECEPTOR ACTIVITY MODIFYING PROTEIN RAMP"/>
    <property type="match status" value="1"/>
</dbReference>
<reference evidence="12" key="1">
    <citation type="submission" date="2021-01" db="EMBL/GenBank/DDBJ databases">
        <authorList>
            <person name="Zahm M."/>
            <person name="Roques C."/>
            <person name="Cabau C."/>
            <person name="Klopp C."/>
            <person name="Donnadieu C."/>
            <person name="Jouanno E."/>
            <person name="Lampietro C."/>
            <person name="Louis A."/>
            <person name="Herpin A."/>
            <person name="Echchiki A."/>
            <person name="Berthelot C."/>
            <person name="Parey E."/>
            <person name="Roest-Crollius H."/>
            <person name="Braasch I."/>
            <person name="Postlethwait J."/>
            <person name="Bobe J."/>
            <person name="Montfort J."/>
            <person name="Bouchez O."/>
            <person name="Begum T."/>
            <person name="Mejri S."/>
            <person name="Adams A."/>
            <person name="Chen W.-J."/>
            <person name="Guiguen Y."/>
        </authorList>
    </citation>
    <scope>NUCLEOTIDE SEQUENCE</scope>
    <source>
        <strain evidence="12">YG-15Mar2019-1</strain>
        <tissue evidence="12">Brain</tissue>
    </source>
</reference>
<comment type="similarity">
    <text evidence="2">Belongs to the RAMP family.</text>
</comment>
<dbReference type="GO" id="GO:0043235">
    <property type="term" value="C:receptor complex"/>
    <property type="evidence" value="ECO:0007669"/>
    <property type="project" value="TreeGrafter"/>
</dbReference>
<dbReference type="Gene3D" id="1.10.150.510">
    <property type="entry name" value="Receptor activity modifying family"/>
    <property type="match status" value="1"/>
</dbReference>
<dbReference type="InterPro" id="IPR038126">
    <property type="entry name" value="RAMP_sf"/>
</dbReference>
<dbReference type="OrthoDB" id="8652678at2759"/>
<evidence type="ECO:0000256" key="11">
    <source>
        <dbReference type="SAM" id="Phobius"/>
    </source>
</evidence>
<evidence type="ECO:0000256" key="8">
    <source>
        <dbReference type="ARBA" id="ARBA00023136"/>
    </source>
</evidence>
<evidence type="ECO:0000256" key="6">
    <source>
        <dbReference type="ARBA" id="ARBA00022729"/>
    </source>
</evidence>
<dbReference type="Pfam" id="PF04901">
    <property type="entry name" value="RAMP"/>
    <property type="match status" value="1"/>
</dbReference>
<keyword evidence="13" id="KW-1185">Reference proteome</keyword>
<keyword evidence="6" id="KW-0732">Signal</keyword>
<dbReference type="PANTHER" id="PTHR14076:SF10">
    <property type="entry name" value="RAMP2 PROTEIN"/>
    <property type="match status" value="1"/>
</dbReference>